<dbReference type="Proteomes" id="UP001583177">
    <property type="component" value="Unassembled WGS sequence"/>
</dbReference>
<dbReference type="PROSITE" id="PS50929">
    <property type="entry name" value="ABC_TM1F"/>
    <property type="match status" value="1"/>
</dbReference>
<evidence type="ECO:0000256" key="8">
    <source>
        <dbReference type="SAM" id="Phobius"/>
    </source>
</evidence>
<dbReference type="CDD" id="cd18580">
    <property type="entry name" value="ABC_6TM_ABCC_D2"/>
    <property type="match status" value="1"/>
</dbReference>
<proteinExistence type="predicted"/>
<evidence type="ECO:0000259" key="10">
    <source>
        <dbReference type="PROSITE" id="PS50929"/>
    </source>
</evidence>
<dbReference type="InterPro" id="IPR027417">
    <property type="entry name" value="P-loop_NTPase"/>
</dbReference>
<feature type="domain" description="ABC transmembrane type-1" evidence="10">
    <location>
        <begin position="13"/>
        <end position="209"/>
    </location>
</feature>
<feature type="transmembrane region" description="Helical" evidence="8">
    <location>
        <begin position="68"/>
        <end position="88"/>
    </location>
</feature>
<keyword evidence="3 8" id="KW-0812">Transmembrane</keyword>
<dbReference type="InterPro" id="IPR044726">
    <property type="entry name" value="ABCC_6TM_D2"/>
</dbReference>
<dbReference type="InterPro" id="IPR003439">
    <property type="entry name" value="ABC_transporter-like_ATP-bd"/>
</dbReference>
<evidence type="ECO:0000256" key="6">
    <source>
        <dbReference type="ARBA" id="ARBA00022989"/>
    </source>
</evidence>
<evidence type="ECO:0000259" key="9">
    <source>
        <dbReference type="PROSITE" id="PS50893"/>
    </source>
</evidence>
<evidence type="ECO:0000313" key="11">
    <source>
        <dbReference type="EMBL" id="KAL1878148.1"/>
    </source>
</evidence>
<keyword evidence="7 8" id="KW-0472">Membrane</keyword>
<dbReference type="InterPro" id="IPR050173">
    <property type="entry name" value="ABC_transporter_C-like"/>
</dbReference>
<dbReference type="InterPro" id="IPR036640">
    <property type="entry name" value="ABC1_TM_sf"/>
</dbReference>
<reference evidence="11 12" key="1">
    <citation type="journal article" date="2024" name="IMA Fungus">
        <title>IMA Genome - F19 : A genome assembly and annotation guide to empower mycologists, including annotated draft genome sequences of Ceratocystis pirilliformis, Diaporthe australafricana, Fusarium ophioides, Paecilomyces lecythidis, and Sporothrix stenoceras.</title>
        <authorList>
            <person name="Aylward J."/>
            <person name="Wilson A.M."/>
            <person name="Visagie C.M."/>
            <person name="Spraker J."/>
            <person name="Barnes I."/>
            <person name="Buitendag C."/>
            <person name="Ceriani C."/>
            <person name="Del Mar Angel L."/>
            <person name="du Plessis D."/>
            <person name="Fuchs T."/>
            <person name="Gasser K."/>
            <person name="Kramer D."/>
            <person name="Li W."/>
            <person name="Munsamy K."/>
            <person name="Piso A."/>
            <person name="Price J.L."/>
            <person name="Sonnekus B."/>
            <person name="Thomas C."/>
            <person name="van der Nest A."/>
            <person name="van Dijk A."/>
            <person name="van Heerden A."/>
            <person name="van Vuuren N."/>
            <person name="Yilmaz N."/>
            <person name="Duong T.A."/>
            <person name="van der Merwe N.A."/>
            <person name="Wingfield M.J."/>
            <person name="Wingfield B.D."/>
        </authorList>
    </citation>
    <scope>NUCLEOTIDE SEQUENCE [LARGE SCALE GENOMIC DNA]</scope>
    <source>
        <strain evidence="11 12">CMW 18300</strain>
    </source>
</reference>
<keyword evidence="4" id="KW-0547">Nucleotide-binding</keyword>
<evidence type="ECO:0000256" key="5">
    <source>
        <dbReference type="ARBA" id="ARBA00022840"/>
    </source>
</evidence>
<evidence type="ECO:0000256" key="7">
    <source>
        <dbReference type="ARBA" id="ARBA00023136"/>
    </source>
</evidence>
<feature type="transmembrane region" description="Helical" evidence="8">
    <location>
        <begin position="152"/>
        <end position="172"/>
    </location>
</feature>
<organism evidence="11 12">
    <name type="scientific">Diaporthe australafricana</name>
    <dbReference type="NCBI Taxonomy" id="127596"/>
    <lineage>
        <taxon>Eukaryota</taxon>
        <taxon>Fungi</taxon>
        <taxon>Dikarya</taxon>
        <taxon>Ascomycota</taxon>
        <taxon>Pezizomycotina</taxon>
        <taxon>Sordariomycetes</taxon>
        <taxon>Sordariomycetidae</taxon>
        <taxon>Diaporthales</taxon>
        <taxon>Diaporthaceae</taxon>
        <taxon>Diaporthe</taxon>
    </lineage>
</organism>
<dbReference type="EMBL" id="JAWRVE010000012">
    <property type="protein sequence ID" value="KAL1878148.1"/>
    <property type="molecule type" value="Genomic_DNA"/>
</dbReference>
<keyword evidence="6 8" id="KW-1133">Transmembrane helix</keyword>
<evidence type="ECO:0000256" key="3">
    <source>
        <dbReference type="ARBA" id="ARBA00022692"/>
    </source>
</evidence>
<dbReference type="SUPFAM" id="SSF52540">
    <property type="entry name" value="P-loop containing nucleoside triphosphate hydrolases"/>
    <property type="match status" value="1"/>
</dbReference>
<comment type="caution">
    <text evidence="11">The sequence shown here is derived from an EMBL/GenBank/DDBJ whole genome shotgun (WGS) entry which is preliminary data.</text>
</comment>
<protein>
    <submittedName>
        <fullName evidence="11">Uncharacterized protein</fullName>
    </submittedName>
</protein>
<name>A0ABR3XQD8_9PEZI</name>
<dbReference type="PROSITE" id="PS00211">
    <property type="entry name" value="ABC_TRANSPORTER_1"/>
    <property type="match status" value="1"/>
</dbReference>
<evidence type="ECO:0000313" key="12">
    <source>
        <dbReference type="Proteomes" id="UP001583177"/>
    </source>
</evidence>
<keyword evidence="5" id="KW-0067">ATP-binding</keyword>
<evidence type="ECO:0000256" key="4">
    <source>
        <dbReference type="ARBA" id="ARBA00022741"/>
    </source>
</evidence>
<dbReference type="PROSITE" id="PS50893">
    <property type="entry name" value="ABC_TRANSPORTER_2"/>
    <property type="match status" value="1"/>
</dbReference>
<gene>
    <name evidence="11" type="ORF">Daus18300_002064</name>
</gene>
<evidence type="ECO:0000256" key="2">
    <source>
        <dbReference type="ARBA" id="ARBA00022448"/>
    </source>
</evidence>
<dbReference type="PANTHER" id="PTHR24223:SF345">
    <property type="entry name" value="ABC MULTIDRUG TRANSPORTER (EUROFUNG)"/>
    <property type="match status" value="1"/>
</dbReference>
<keyword evidence="2" id="KW-0813">Transport</keyword>
<dbReference type="PANTHER" id="PTHR24223">
    <property type="entry name" value="ATP-BINDING CASSETTE SUB-FAMILY C"/>
    <property type="match status" value="1"/>
</dbReference>
<dbReference type="InterPro" id="IPR011527">
    <property type="entry name" value="ABC1_TM_dom"/>
</dbReference>
<accession>A0ABR3XQD8</accession>
<sequence>MACVNDESIGPTAPLAFFATTDTGVAVNYFSQDMTLIDGELPISMLNLAIDSFSVLGMAAVLGSSSPWLVLTYPFLVWSLSMLLRFYLRTSRQLRLLDLEAKSPLYSHFLDTARGITTLRAFACTHQHIDRNHFLLDQSQRPAYLLAMIQRWLYCMLSLSVAVIATALVALITQIPGVSSGLSGASLTTLMVLSESLSDIVKFYAKLETSIGAVARLSTFSRETKKEKAQEGGRNPGEGWPRRGQVEMCNIWASYDSADGDYALRGVNLKILPGEKVAICGRTGSTVAQNLDLSNLASEGQIHSILESLSLDGTVAQLGGLHAPLREDKLSAGQRQVFSLARAAIKRRTAGCGNVLLLDEFTGSVDVETERNMLKAVSDEFRGCTISMVSHRLDMVVELFDRVVVMDHGTVVETGDPTLLARMEGSWFSSLLESAGGANVIGSRFF</sequence>
<dbReference type="SUPFAM" id="SSF90123">
    <property type="entry name" value="ABC transporter transmembrane region"/>
    <property type="match status" value="1"/>
</dbReference>
<dbReference type="Gene3D" id="1.20.1560.10">
    <property type="entry name" value="ABC transporter type 1, transmembrane domain"/>
    <property type="match status" value="1"/>
</dbReference>
<dbReference type="InterPro" id="IPR017871">
    <property type="entry name" value="ABC_transporter-like_CS"/>
</dbReference>
<comment type="subcellular location">
    <subcellularLocation>
        <location evidence="1">Membrane</location>
        <topology evidence="1">Multi-pass membrane protein</topology>
    </subcellularLocation>
</comment>
<dbReference type="Gene3D" id="3.40.50.300">
    <property type="entry name" value="P-loop containing nucleotide triphosphate hydrolases"/>
    <property type="match status" value="2"/>
</dbReference>
<evidence type="ECO:0000256" key="1">
    <source>
        <dbReference type="ARBA" id="ARBA00004141"/>
    </source>
</evidence>
<dbReference type="Pfam" id="PF00664">
    <property type="entry name" value="ABC_membrane"/>
    <property type="match status" value="1"/>
</dbReference>
<keyword evidence="12" id="KW-1185">Reference proteome</keyword>
<feature type="domain" description="ABC transporter" evidence="9">
    <location>
        <begin position="140"/>
        <end position="433"/>
    </location>
</feature>